<dbReference type="Pfam" id="PF07552">
    <property type="entry name" value="Coat_X"/>
    <property type="match status" value="2"/>
</dbReference>
<name>A0ABU6P1J5_9BACI</name>
<keyword evidence="3" id="KW-0946">Virion</keyword>
<keyword evidence="1" id="KW-0472">Membrane</keyword>
<evidence type="ECO:0000256" key="1">
    <source>
        <dbReference type="SAM" id="Phobius"/>
    </source>
</evidence>
<dbReference type="Proteomes" id="UP001342826">
    <property type="component" value="Unassembled WGS sequence"/>
</dbReference>
<feature type="domain" description="Spore coat protein X/V" evidence="2">
    <location>
        <begin position="47"/>
        <end position="95"/>
    </location>
</feature>
<comment type="caution">
    <text evidence="3">The sequence shown here is derived from an EMBL/GenBank/DDBJ whole genome shotgun (WGS) entry which is preliminary data.</text>
</comment>
<evidence type="ECO:0000259" key="2">
    <source>
        <dbReference type="Pfam" id="PF07552"/>
    </source>
</evidence>
<feature type="transmembrane region" description="Helical" evidence="1">
    <location>
        <begin position="145"/>
        <end position="164"/>
    </location>
</feature>
<protein>
    <submittedName>
        <fullName evidence="3">Spore coat protein</fullName>
    </submittedName>
</protein>
<gene>
    <name evidence="3" type="ORF">P9271_18150</name>
</gene>
<keyword evidence="1" id="KW-0812">Transmembrane</keyword>
<keyword evidence="1" id="KW-1133">Transmembrane helix</keyword>
<dbReference type="InterPro" id="IPR011428">
    <property type="entry name" value="Spore_coat_X/V"/>
</dbReference>
<dbReference type="RefSeq" id="WP_066232358.1">
    <property type="nucleotide sequence ID" value="NZ_JARTFQ010000004.1"/>
</dbReference>
<sequence>MEAKRYNWCALEDHSDKHPVKDKCCDDHNHRGDRFKPGFFDGDAVFNQDGVNVSEIDQLNKELIFIKDSCDIKVDSEQSNFAATIQVGVNLIVYVLSIFISVDDAELVTQELLNAAKTSQTNKQKVVIINCKNIHVKAEDSNTAFTLQVIANIFIAILTLIVEIDL</sequence>
<accession>A0ABU6P1J5</accession>
<evidence type="ECO:0000313" key="4">
    <source>
        <dbReference type="Proteomes" id="UP001342826"/>
    </source>
</evidence>
<organism evidence="3 4">
    <name type="scientific">Metabacillus fastidiosus</name>
    <dbReference type="NCBI Taxonomy" id="1458"/>
    <lineage>
        <taxon>Bacteria</taxon>
        <taxon>Bacillati</taxon>
        <taxon>Bacillota</taxon>
        <taxon>Bacilli</taxon>
        <taxon>Bacillales</taxon>
        <taxon>Bacillaceae</taxon>
        <taxon>Metabacillus</taxon>
    </lineage>
</organism>
<proteinExistence type="predicted"/>
<evidence type="ECO:0000313" key="3">
    <source>
        <dbReference type="EMBL" id="MED4403235.1"/>
    </source>
</evidence>
<feature type="transmembrane region" description="Helical" evidence="1">
    <location>
        <begin position="81"/>
        <end position="102"/>
    </location>
</feature>
<dbReference type="GeneID" id="301142114"/>
<feature type="domain" description="Spore coat protein X/V" evidence="2">
    <location>
        <begin position="106"/>
        <end position="161"/>
    </location>
</feature>
<reference evidence="3 4" key="1">
    <citation type="submission" date="2023-03" db="EMBL/GenBank/DDBJ databases">
        <title>Bacillus Genome Sequencing.</title>
        <authorList>
            <person name="Dunlap C."/>
        </authorList>
    </citation>
    <scope>NUCLEOTIDE SEQUENCE [LARGE SCALE GENOMIC DNA]</scope>
    <source>
        <strain evidence="3 4">NRS-1717</strain>
    </source>
</reference>
<dbReference type="EMBL" id="JARTFS010000013">
    <property type="protein sequence ID" value="MED4403235.1"/>
    <property type="molecule type" value="Genomic_DNA"/>
</dbReference>
<keyword evidence="3" id="KW-0167">Capsid protein</keyword>
<keyword evidence="4" id="KW-1185">Reference proteome</keyword>